<dbReference type="EMBL" id="JACHJG010000035">
    <property type="protein sequence ID" value="MBB4890983.1"/>
    <property type="molecule type" value="Genomic_DNA"/>
</dbReference>
<dbReference type="AlphaFoldDB" id="A0A7W7LJS3"/>
<evidence type="ECO:0000313" key="1">
    <source>
        <dbReference type="EMBL" id="MBB4890983.1"/>
    </source>
</evidence>
<evidence type="ECO:0000313" key="2">
    <source>
        <dbReference type="Proteomes" id="UP000556436"/>
    </source>
</evidence>
<keyword evidence="2" id="KW-1185">Reference proteome</keyword>
<reference evidence="1 2" key="1">
    <citation type="submission" date="2020-08" db="EMBL/GenBank/DDBJ databases">
        <title>Genomic Encyclopedia of Type Strains, Phase III (KMG-III): the genomes of soil and plant-associated and newly described type strains.</title>
        <authorList>
            <person name="Whitman W."/>
        </authorList>
    </citation>
    <scope>NUCLEOTIDE SEQUENCE [LARGE SCALE GENOMIC DNA]</scope>
    <source>
        <strain evidence="1 2">CECT 3265</strain>
    </source>
</reference>
<organism evidence="1 2">
    <name type="scientific">Streptomyces netropsis</name>
    <name type="common">Streptoverticillium netropsis</name>
    <dbReference type="NCBI Taxonomy" id="55404"/>
    <lineage>
        <taxon>Bacteria</taxon>
        <taxon>Bacillati</taxon>
        <taxon>Actinomycetota</taxon>
        <taxon>Actinomycetes</taxon>
        <taxon>Kitasatosporales</taxon>
        <taxon>Streptomycetaceae</taxon>
        <taxon>Streptomyces</taxon>
    </lineage>
</organism>
<gene>
    <name evidence="1" type="ORF">FHS38_007077</name>
</gene>
<sequence>MTCPSKIMEFSKPVTRGEERDCRRIIADPACL</sequence>
<proteinExistence type="predicted"/>
<accession>A0A7W7LJS3</accession>
<dbReference type="Proteomes" id="UP000556436">
    <property type="component" value="Unassembled WGS sequence"/>
</dbReference>
<comment type="caution">
    <text evidence="1">The sequence shown here is derived from an EMBL/GenBank/DDBJ whole genome shotgun (WGS) entry which is preliminary data.</text>
</comment>
<name>A0A7W7LJS3_STRNE</name>
<protein>
    <submittedName>
        <fullName evidence="1">Uncharacterized protein</fullName>
    </submittedName>
</protein>